<evidence type="ECO:0000313" key="2">
    <source>
        <dbReference type="EMBL" id="KAF7262299.1"/>
    </source>
</evidence>
<feature type="compositionally biased region" description="Polar residues" evidence="1">
    <location>
        <begin position="796"/>
        <end position="808"/>
    </location>
</feature>
<protein>
    <submittedName>
        <fullName evidence="2">Uncharacterized protein</fullName>
    </submittedName>
</protein>
<sequence length="971" mass="108955">METSSSNLARESNRSKKGFSHTSPGSREEDGKRIYLSDCSTDLRVKQQSDLITSQLIPLDPKSHSFEKNIPEGKLRNMTNPVSMSTSSQTFDDLWTAENSDMNLPAVFPVKYLKEPRDSMHPTSKSEEELLHYHLGPIESSAKVGMESDRTEHKSGWRDSGSKWREREHPRKLFPRMKSNSPSHDRHTKLRHQNSSPLTMRGRASSSHPLHATETSFLSNLTASRPSAARGLLGVASAALAASRAGTFASMLDDHKPSWTKSRSFDKRSVDCGRLPHDPHCYCCPQHTCYQPPPPKVYFWPGKGNKNQRAFVEERRRNSDSVLEAPTESENPFAIQIVMCTNCKQHEVYPMLELGTTNFVYDQPTWRSHPHSPEGKLSTTDANRSPLTWDPSRPMLHSSWVALSDSKVNEADFTANDPVKSTSAAFLNESPERNFETMDYQDSSYVFRDSTRQIPFQSRSFVNTSVDEQQRRHLKETRSSKVRTPVGYNRSKKGGLDAIGLDLMRINGARPGLLPLRHVKEFKAAKELEQQQQCQQKLRQQQQALTEAMLKYTNKQSTPCRGPSAFGLFGQTMGSAQPNQPNPFRQLISGGVLGATVLAMASKEKSSGKDNGCAERPQKPCDTSKIQQAHNDSIVSSTGTIGGKHDVQDALVTNVRSDLSLTNEFQPNNTVGKESEKFKQRSVTTLNKIPHRFNRFQNRLTRAVTLTNSPDAKSNQVKYLPKPSIERLPGNFSAPGLSRYSTEDNVAWSRESDNQTQVELDSINFIQIPSRKTSATDDQAGPTAAHRSPLVGSMTIEESGSSRSRRYFTSSEPIESTVHTQYANHKDQATSYVNSRVRRRRENFQKGRSSAFTWICADTIGETMEIPHDEEVPLMMPSSVPQGTRSVEIRDEDHPHAETVPKSVDNVKLEQNNTVNFRAEPKLLVPSVRTVYANEALFTDSVDHVKSCDIPSVCVEDQSDSNEEYPISQRR</sequence>
<comment type="caution">
    <text evidence="2">The sequence shown here is derived from an EMBL/GenBank/DDBJ whole genome shotgun (WGS) entry which is preliminary data.</text>
</comment>
<dbReference type="Proteomes" id="UP000822476">
    <property type="component" value="Unassembled WGS sequence"/>
</dbReference>
<dbReference type="EMBL" id="JTDE01000108">
    <property type="protein sequence ID" value="KAF7262299.1"/>
    <property type="molecule type" value="Genomic_DNA"/>
</dbReference>
<name>A0A8S9Z494_9TREM</name>
<feature type="compositionally biased region" description="Basic and acidic residues" evidence="1">
    <location>
        <begin position="604"/>
        <end position="619"/>
    </location>
</feature>
<feature type="compositionally biased region" description="Basic and acidic residues" evidence="1">
    <location>
        <begin position="468"/>
        <end position="479"/>
    </location>
</feature>
<feature type="compositionally biased region" description="Basic and acidic residues" evidence="1">
    <location>
        <begin position="146"/>
        <end position="171"/>
    </location>
</feature>
<evidence type="ECO:0000313" key="3">
    <source>
        <dbReference type="Proteomes" id="UP000822476"/>
    </source>
</evidence>
<evidence type="ECO:0000256" key="1">
    <source>
        <dbReference type="SAM" id="MobiDB-lite"/>
    </source>
</evidence>
<feature type="compositionally biased region" description="Polar residues" evidence="1">
    <location>
        <begin position="1"/>
        <end position="10"/>
    </location>
</feature>
<organism evidence="2 3">
    <name type="scientific">Paragonimus skrjabini miyazakii</name>
    <dbReference type="NCBI Taxonomy" id="59628"/>
    <lineage>
        <taxon>Eukaryota</taxon>
        <taxon>Metazoa</taxon>
        <taxon>Spiralia</taxon>
        <taxon>Lophotrochozoa</taxon>
        <taxon>Platyhelminthes</taxon>
        <taxon>Trematoda</taxon>
        <taxon>Digenea</taxon>
        <taxon>Plagiorchiida</taxon>
        <taxon>Troglotremata</taxon>
        <taxon>Troglotrematidae</taxon>
        <taxon>Paragonimus</taxon>
    </lineage>
</organism>
<dbReference type="AlphaFoldDB" id="A0A8S9Z494"/>
<accession>A0A8S9Z494</accession>
<feature type="compositionally biased region" description="Polar residues" evidence="1">
    <location>
        <begin position="193"/>
        <end position="209"/>
    </location>
</feature>
<feature type="region of interest" description="Disordered" evidence="1">
    <location>
        <begin position="604"/>
        <end position="625"/>
    </location>
</feature>
<dbReference type="OrthoDB" id="73653at2759"/>
<proteinExistence type="predicted"/>
<feature type="region of interest" description="Disordered" evidence="1">
    <location>
        <begin position="465"/>
        <end position="489"/>
    </location>
</feature>
<feature type="region of interest" description="Disordered" evidence="1">
    <location>
        <begin position="143"/>
        <end position="209"/>
    </location>
</feature>
<feature type="region of interest" description="Disordered" evidence="1">
    <location>
        <begin position="772"/>
        <end position="808"/>
    </location>
</feature>
<feature type="region of interest" description="Disordered" evidence="1">
    <location>
        <begin position="1"/>
        <end position="33"/>
    </location>
</feature>
<reference evidence="2" key="1">
    <citation type="submission" date="2019-07" db="EMBL/GenBank/DDBJ databases">
        <title>Annotation for the trematode Paragonimus miyazaki's.</title>
        <authorList>
            <person name="Choi Y.-J."/>
        </authorList>
    </citation>
    <scope>NUCLEOTIDE SEQUENCE</scope>
    <source>
        <strain evidence="2">Japan</strain>
    </source>
</reference>
<keyword evidence="3" id="KW-1185">Reference proteome</keyword>
<gene>
    <name evidence="2" type="ORF">EG68_00406</name>
</gene>